<dbReference type="InterPro" id="IPR023174">
    <property type="entry name" value="PDEase_CS"/>
</dbReference>
<dbReference type="PRINTS" id="PR00387">
    <property type="entry name" value="PDIESTERASE1"/>
</dbReference>
<feature type="compositionally biased region" description="Polar residues" evidence="3">
    <location>
        <begin position="160"/>
        <end position="178"/>
    </location>
</feature>
<feature type="region of interest" description="Disordered" evidence="3">
    <location>
        <begin position="117"/>
        <end position="136"/>
    </location>
</feature>
<reference evidence="5" key="1">
    <citation type="submission" date="2017-08" db="EMBL/GenBank/DDBJ databases">
        <authorList>
            <person name="Polle J.E."/>
            <person name="Barry K."/>
            <person name="Cushman J."/>
            <person name="Schmutz J."/>
            <person name="Tran D."/>
            <person name="Hathwaick L.T."/>
            <person name="Yim W.C."/>
            <person name="Jenkins J."/>
            <person name="Mckie-Krisberg Z.M."/>
            <person name="Prochnik S."/>
            <person name="Lindquist E."/>
            <person name="Dockter R.B."/>
            <person name="Adam C."/>
            <person name="Molina H."/>
            <person name="Bunkerborg J."/>
            <person name="Jin E."/>
            <person name="Buchheim M."/>
            <person name="Magnuson J."/>
        </authorList>
    </citation>
    <scope>NUCLEOTIDE SEQUENCE</scope>
    <source>
        <strain evidence="5">CCAP 19/18</strain>
    </source>
</reference>
<evidence type="ECO:0000313" key="5">
    <source>
        <dbReference type="EMBL" id="KAF5839160.1"/>
    </source>
</evidence>
<dbReference type="Pfam" id="PF00233">
    <property type="entry name" value="PDEase_I"/>
    <property type="match status" value="1"/>
</dbReference>
<dbReference type="Proteomes" id="UP000815325">
    <property type="component" value="Unassembled WGS sequence"/>
</dbReference>
<evidence type="ECO:0000256" key="1">
    <source>
        <dbReference type="ARBA" id="ARBA00022723"/>
    </source>
</evidence>
<dbReference type="PROSITE" id="PS00126">
    <property type="entry name" value="PDEASE_I_1"/>
    <property type="match status" value="1"/>
</dbReference>
<dbReference type="PROSITE" id="PS51845">
    <property type="entry name" value="PDEASE_I_2"/>
    <property type="match status" value="1"/>
</dbReference>
<protein>
    <recommendedName>
        <fullName evidence="4">PDEase domain-containing protein</fullName>
    </recommendedName>
</protein>
<comment type="caution">
    <text evidence="5">The sequence shown here is derived from an EMBL/GenBank/DDBJ whole genome shotgun (WGS) entry which is preliminary data.</text>
</comment>
<evidence type="ECO:0000313" key="6">
    <source>
        <dbReference type="Proteomes" id="UP000815325"/>
    </source>
</evidence>
<organism evidence="5 6">
    <name type="scientific">Dunaliella salina</name>
    <name type="common">Green alga</name>
    <name type="synonym">Protococcus salinus</name>
    <dbReference type="NCBI Taxonomy" id="3046"/>
    <lineage>
        <taxon>Eukaryota</taxon>
        <taxon>Viridiplantae</taxon>
        <taxon>Chlorophyta</taxon>
        <taxon>core chlorophytes</taxon>
        <taxon>Chlorophyceae</taxon>
        <taxon>CS clade</taxon>
        <taxon>Chlamydomonadales</taxon>
        <taxon>Dunaliellaceae</taxon>
        <taxon>Dunaliella</taxon>
    </lineage>
</organism>
<feature type="region of interest" description="Disordered" evidence="3">
    <location>
        <begin position="160"/>
        <end position="179"/>
    </location>
</feature>
<dbReference type="EMBL" id="MU069553">
    <property type="protein sequence ID" value="KAF5839160.1"/>
    <property type="molecule type" value="Genomic_DNA"/>
</dbReference>
<dbReference type="CDD" id="cd00077">
    <property type="entry name" value="HDc"/>
    <property type="match status" value="1"/>
</dbReference>
<dbReference type="InterPro" id="IPR036971">
    <property type="entry name" value="PDEase_catalytic_dom_sf"/>
</dbReference>
<dbReference type="InterPro" id="IPR023088">
    <property type="entry name" value="PDEase"/>
</dbReference>
<evidence type="ECO:0000256" key="2">
    <source>
        <dbReference type="ARBA" id="ARBA00022801"/>
    </source>
</evidence>
<dbReference type="SUPFAM" id="SSF109604">
    <property type="entry name" value="HD-domain/PDEase-like"/>
    <property type="match status" value="1"/>
</dbReference>
<evidence type="ECO:0000259" key="4">
    <source>
        <dbReference type="PROSITE" id="PS51845"/>
    </source>
</evidence>
<sequence>MHRGAMVPQFADRLSVMAALLAAIMHDYEHMGLTNDFLVNNSSMLAIRYNDRAPLENHHLAAGFTVLHSRDHNFLDGLPKAEYSRLRKIVIDLVLATDMKQHFALVGQFNAVVRRVTPRSKPQEPGPHPHDSPSSRAAAFAHFRDKPMGRALSSSLCVLMDSQSPSSRRQPAASTQRASMDVMESALSQLRAATQDASAKLEVGASARVATRCVNLGGVLLRASMDVMGWALSQVKAATQDASAKIPVNNSGRCTTRCINLGGVVFHFSIHDFNH</sequence>
<dbReference type="InterPro" id="IPR002073">
    <property type="entry name" value="PDEase_catalytic_dom"/>
</dbReference>
<dbReference type="InterPro" id="IPR003607">
    <property type="entry name" value="HD/PDEase_dom"/>
</dbReference>
<keyword evidence="6" id="KW-1185">Reference proteome</keyword>
<name>A0ABQ7GX24_DUNSA</name>
<feature type="domain" description="PDEase" evidence="4">
    <location>
        <begin position="1"/>
        <end position="275"/>
    </location>
</feature>
<keyword evidence="2" id="KW-0378">Hydrolase</keyword>
<keyword evidence="1" id="KW-0479">Metal-binding</keyword>
<evidence type="ECO:0000256" key="3">
    <source>
        <dbReference type="SAM" id="MobiDB-lite"/>
    </source>
</evidence>
<dbReference type="PANTHER" id="PTHR11347">
    <property type="entry name" value="CYCLIC NUCLEOTIDE PHOSPHODIESTERASE"/>
    <property type="match status" value="1"/>
</dbReference>
<proteinExistence type="predicted"/>
<accession>A0ABQ7GX24</accession>
<dbReference type="Gene3D" id="1.10.1300.10">
    <property type="entry name" value="3'5'-cyclic nucleotide phosphodiesterase, catalytic domain"/>
    <property type="match status" value="1"/>
</dbReference>
<gene>
    <name evidence="5" type="ORF">DUNSADRAFT_1472</name>
</gene>